<reference evidence="3 4" key="1">
    <citation type="journal article" date="2020" name="bioRxiv">
        <title>Sequence and annotation of 42 cannabis genomes reveals extensive copy number variation in cannabinoid synthesis and pathogen resistance genes.</title>
        <authorList>
            <person name="Mckernan K.J."/>
            <person name="Helbert Y."/>
            <person name="Kane L.T."/>
            <person name="Ebling H."/>
            <person name="Zhang L."/>
            <person name="Liu B."/>
            <person name="Eaton Z."/>
            <person name="Mclaughlin S."/>
            <person name="Kingan S."/>
            <person name="Baybayan P."/>
            <person name="Concepcion G."/>
            <person name="Jordan M."/>
            <person name="Riva A."/>
            <person name="Barbazuk W."/>
            <person name="Harkins T."/>
        </authorList>
    </citation>
    <scope>NUCLEOTIDE SEQUENCE [LARGE SCALE GENOMIC DNA]</scope>
    <source>
        <strain evidence="4">cv. Jamaican Lion 4</strain>
        <tissue evidence="3">Leaf</tissue>
    </source>
</reference>
<evidence type="ECO:0000313" key="4">
    <source>
        <dbReference type="Proteomes" id="UP000525078"/>
    </source>
</evidence>
<sequence>MKGLPIKAFTRTNVTRLGEIAGEIQEIQWINENKMFLNGYVRMKIGFPLKQSIYVGRYIPCGGKRYWIQLKFERLPTLCFACGLWGHEKRDCHKEVLMEKSEGGQQVPKYGQWSRDEDPTPNCFIAFTQQQNGRNGDRVGERLTDLENSDGHVVVAPPALVTDREEAPIICNHVTVKGSGAFMVDKSPIVGDGNKPIHMPGGIGEENSQMANLGQVGLAGVINHNGPHTLGQSSKENATKINRAATVEIHVKIGDSTLRKDTVGTESEEKKRMEGNMVRLRKREIEGHLQRENKY</sequence>
<proteinExistence type="predicted"/>
<evidence type="ECO:0000259" key="2">
    <source>
        <dbReference type="PROSITE" id="PS50158"/>
    </source>
</evidence>
<organism evidence="3 4">
    <name type="scientific">Cannabis sativa</name>
    <name type="common">Hemp</name>
    <name type="synonym">Marijuana</name>
    <dbReference type="NCBI Taxonomy" id="3483"/>
    <lineage>
        <taxon>Eukaryota</taxon>
        <taxon>Viridiplantae</taxon>
        <taxon>Streptophyta</taxon>
        <taxon>Embryophyta</taxon>
        <taxon>Tracheophyta</taxon>
        <taxon>Spermatophyta</taxon>
        <taxon>Magnoliopsida</taxon>
        <taxon>eudicotyledons</taxon>
        <taxon>Gunneridae</taxon>
        <taxon>Pentapetalae</taxon>
        <taxon>rosids</taxon>
        <taxon>fabids</taxon>
        <taxon>Rosales</taxon>
        <taxon>Cannabaceae</taxon>
        <taxon>Cannabis</taxon>
    </lineage>
</organism>
<dbReference type="GO" id="GO:0008270">
    <property type="term" value="F:zinc ion binding"/>
    <property type="evidence" value="ECO:0007669"/>
    <property type="project" value="UniProtKB-KW"/>
</dbReference>
<dbReference type="Proteomes" id="UP000525078">
    <property type="component" value="Unassembled WGS sequence"/>
</dbReference>
<comment type="caution">
    <text evidence="3">The sequence shown here is derived from an EMBL/GenBank/DDBJ whole genome shotgun (WGS) entry which is preliminary data.</text>
</comment>
<accession>A0A7J6HE03</accession>
<keyword evidence="1" id="KW-0479">Metal-binding</keyword>
<evidence type="ECO:0000256" key="1">
    <source>
        <dbReference type="PROSITE-ProRule" id="PRU00047"/>
    </source>
</evidence>
<keyword evidence="1" id="KW-0863">Zinc-finger</keyword>
<name>A0A7J6HE03_CANSA</name>
<dbReference type="PROSITE" id="PS50158">
    <property type="entry name" value="ZF_CCHC"/>
    <property type="match status" value="1"/>
</dbReference>
<dbReference type="GO" id="GO:0003676">
    <property type="term" value="F:nucleic acid binding"/>
    <property type="evidence" value="ECO:0007669"/>
    <property type="project" value="InterPro"/>
</dbReference>
<keyword evidence="1" id="KW-0862">Zinc</keyword>
<evidence type="ECO:0000313" key="3">
    <source>
        <dbReference type="EMBL" id="KAF4392610.1"/>
    </source>
</evidence>
<dbReference type="InterPro" id="IPR025836">
    <property type="entry name" value="Zn_knuckle_CX2CX4HX4C"/>
</dbReference>
<gene>
    <name evidence="3" type="ORF">F8388_003030</name>
</gene>
<dbReference type="EMBL" id="JAATIP010000017">
    <property type="protein sequence ID" value="KAF4392610.1"/>
    <property type="molecule type" value="Genomic_DNA"/>
</dbReference>
<feature type="domain" description="CCHC-type" evidence="2">
    <location>
        <begin position="79"/>
        <end position="92"/>
    </location>
</feature>
<dbReference type="InterPro" id="IPR001878">
    <property type="entry name" value="Znf_CCHC"/>
</dbReference>
<dbReference type="Pfam" id="PF14392">
    <property type="entry name" value="zf-CCHC_4"/>
    <property type="match status" value="1"/>
</dbReference>
<dbReference type="AlphaFoldDB" id="A0A7J6HE03"/>
<protein>
    <recommendedName>
        <fullName evidence="2">CCHC-type domain-containing protein</fullName>
    </recommendedName>
</protein>